<dbReference type="AlphaFoldDB" id="Q7UQJ6"/>
<dbReference type="STRING" id="243090.RB6283"/>
<dbReference type="EMBL" id="BX294143">
    <property type="protein sequence ID" value="CAD74706.1"/>
    <property type="molecule type" value="Genomic_DNA"/>
</dbReference>
<dbReference type="KEGG" id="rba:RB6283"/>
<gene>
    <name evidence="2" type="ordered locus">RB6283</name>
</gene>
<evidence type="ECO:0000313" key="3">
    <source>
        <dbReference type="Proteomes" id="UP000001025"/>
    </source>
</evidence>
<feature type="region of interest" description="Disordered" evidence="1">
    <location>
        <begin position="1"/>
        <end position="26"/>
    </location>
</feature>
<dbReference type="HOGENOM" id="CLU_2919710_0_0_0"/>
<dbReference type="Proteomes" id="UP000001025">
    <property type="component" value="Chromosome"/>
</dbReference>
<proteinExistence type="predicted"/>
<evidence type="ECO:0000313" key="2">
    <source>
        <dbReference type="EMBL" id="CAD74706.1"/>
    </source>
</evidence>
<dbReference type="InParanoid" id="Q7UQJ6"/>
<reference evidence="2 3" key="1">
    <citation type="journal article" date="2003" name="Proc. Natl. Acad. Sci. U.S.A.">
        <title>Complete genome sequence of the marine planctomycete Pirellula sp. strain 1.</title>
        <authorList>
            <person name="Gloeckner F.O."/>
            <person name="Kube M."/>
            <person name="Bauer M."/>
            <person name="Teeling H."/>
            <person name="Lombardot T."/>
            <person name="Ludwig W."/>
            <person name="Gade D."/>
            <person name="Beck A."/>
            <person name="Borzym K."/>
            <person name="Heitmann K."/>
            <person name="Rabus R."/>
            <person name="Schlesner H."/>
            <person name="Amann R."/>
            <person name="Reinhardt R."/>
        </authorList>
    </citation>
    <scope>NUCLEOTIDE SEQUENCE [LARGE SCALE GENOMIC DNA]</scope>
    <source>
        <strain evidence="3">DSM 10527 / NCIMB 13988 / SH1</strain>
    </source>
</reference>
<feature type="compositionally biased region" description="Polar residues" evidence="1">
    <location>
        <begin position="1"/>
        <end position="10"/>
    </location>
</feature>
<protein>
    <submittedName>
        <fullName evidence="2">Uncharacterized protein</fullName>
    </submittedName>
</protein>
<keyword evidence="3" id="KW-1185">Reference proteome</keyword>
<name>Q7UQJ6_RHOBA</name>
<evidence type="ECO:0000256" key="1">
    <source>
        <dbReference type="SAM" id="MobiDB-lite"/>
    </source>
</evidence>
<organism evidence="2 3">
    <name type="scientific">Rhodopirellula baltica (strain DSM 10527 / NCIMB 13988 / SH1)</name>
    <dbReference type="NCBI Taxonomy" id="243090"/>
    <lineage>
        <taxon>Bacteria</taxon>
        <taxon>Pseudomonadati</taxon>
        <taxon>Planctomycetota</taxon>
        <taxon>Planctomycetia</taxon>
        <taxon>Pirellulales</taxon>
        <taxon>Pirellulaceae</taxon>
        <taxon>Rhodopirellula</taxon>
    </lineage>
</organism>
<accession>Q7UQJ6</accession>
<sequence>MKGVGSSKQSRVCRARASREGDADGTKGMLNATEICGVNNLKSAGWENPGRLFLVGWRLML</sequence>
<dbReference type="EnsemblBacteria" id="CAD74706">
    <property type="protein sequence ID" value="CAD74706"/>
    <property type="gene ID" value="RB6283"/>
</dbReference>